<evidence type="ECO:0000256" key="2">
    <source>
        <dbReference type="ARBA" id="ARBA00022692"/>
    </source>
</evidence>
<proteinExistence type="predicted"/>
<evidence type="ECO:0000313" key="10">
    <source>
        <dbReference type="EMBL" id="MFC4211152.1"/>
    </source>
</evidence>
<dbReference type="Pfam" id="PF00005">
    <property type="entry name" value="ABC_tran"/>
    <property type="match status" value="1"/>
</dbReference>
<dbReference type="InterPro" id="IPR036640">
    <property type="entry name" value="ABC1_TM_sf"/>
</dbReference>
<dbReference type="SMART" id="SM00382">
    <property type="entry name" value="AAA"/>
    <property type="match status" value="1"/>
</dbReference>
<dbReference type="SUPFAM" id="SSF52540">
    <property type="entry name" value="P-loop containing nucleoside triphosphate hydrolases"/>
    <property type="match status" value="1"/>
</dbReference>
<dbReference type="InterPro" id="IPR003593">
    <property type="entry name" value="AAA+_ATPase"/>
</dbReference>
<dbReference type="Pfam" id="PF00664">
    <property type="entry name" value="ABC_membrane"/>
    <property type="match status" value="1"/>
</dbReference>
<feature type="transmembrane region" description="Helical" evidence="7">
    <location>
        <begin position="245"/>
        <end position="266"/>
    </location>
</feature>
<dbReference type="SUPFAM" id="SSF90123">
    <property type="entry name" value="ABC transporter transmembrane region"/>
    <property type="match status" value="1"/>
</dbReference>
<dbReference type="Gene3D" id="3.40.50.300">
    <property type="entry name" value="P-loop containing nucleotide triphosphate hydrolases"/>
    <property type="match status" value="1"/>
</dbReference>
<evidence type="ECO:0000256" key="3">
    <source>
        <dbReference type="ARBA" id="ARBA00022741"/>
    </source>
</evidence>
<dbReference type="PROSITE" id="PS50893">
    <property type="entry name" value="ABC_TRANSPORTER_2"/>
    <property type="match status" value="1"/>
</dbReference>
<keyword evidence="11" id="KW-1185">Reference proteome</keyword>
<dbReference type="EMBL" id="JBHSBW010000007">
    <property type="protein sequence ID" value="MFC4211152.1"/>
    <property type="molecule type" value="Genomic_DNA"/>
</dbReference>
<evidence type="ECO:0000259" key="8">
    <source>
        <dbReference type="PROSITE" id="PS50893"/>
    </source>
</evidence>
<comment type="caution">
    <text evidence="10">The sequence shown here is derived from an EMBL/GenBank/DDBJ whole genome shotgun (WGS) entry which is preliminary data.</text>
</comment>
<keyword evidence="2 7" id="KW-0812">Transmembrane</keyword>
<dbReference type="Gene3D" id="1.20.1560.10">
    <property type="entry name" value="ABC transporter type 1, transmembrane domain"/>
    <property type="match status" value="1"/>
</dbReference>
<name>A0ABV8PAA9_9SPHI</name>
<evidence type="ECO:0000256" key="5">
    <source>
        <dbReference type="ARBA" id="ARBA00022989"/>
    </source>
</evidence>
<evidence type="ECO:0000256" key="4">
    <source>
        <dbReference type="ARBA" id="ARBA00022840"/>
    </source>
</evidence>
<dbReference type="InterPro" id="IPR003439">
    <property type="entry name" value="ABC_transporter-like_ATP-bd"/>
</dbReference>
<evidence type="ECO:0000313" key="11">
    <source>
        <dbReference type="Proteomes" id="UP001595789"/>
    </source>
</evidence>
<feature type="domain" description="ABC transporter" evidence="8">
    <location>
        <begin position="351"/>
        <end position="585"/>
    </location>
</feature>
<comment type="subcellular location">
    <subcellularLocation>
        <location evidence="1">Cell membrane</location>
        <topology evidence="1">Multi-pass membrane protein</topology>
    </subcellularLocation>
</comment>
<protein>
    <submittedName>
        <fullName evidence="10">ABC transporter ATP-binding protein</fullName>
    </submittedName>
</protein>
<dbReference type="Proteomes" id="UP001595789">
    <property type="component" value="Unassembled WGS sequence"/>
</dbReference>
<keyword evidence="5 7" id="KW-1133">Transmembrane helix</keyword>
<accession>A0ABV8PAA9</accession>
<dbReference type="PANTHER" id="PTHR43394">
    <property type="entry name" value="ATP-DEPENDENT PERMEASE MDL1, MITOCHONDRIAL"/>
    <property type="match status" value="1"/>
</dbReference>
<feature type="transmembrane region" description="Helical" evidence="7">
    <location>
        <begin position="177"/>
        <end position="197"/>
    </location>
</feature>
<gene>
    <name evidence="10" type="ORF">ACFOWA_08175</name>
</gene>
<feature type="domain" description="ABC transmembrane type-1" evidence="9">
    <location>
        <begin position="36"/>
        <end position="317"/>
    </location>
</feature>
<dbReference type="GO" id="GO:0005524">
    <property type="term" value="F:ATP binding"/>
    <property type="evidence" value="ECO:0007669"/>
    <property type="project" value="UniProtKB-KW"/>
</dbReference>
<dbReference type="RefSeq" id="WP_378983824.1">
    <property type="nucleotide sequence ID" value="NZ_JBHSBW010000007.1"/>
</dbReference>
<dbReference type="PANTHER" id="PTHR43394:SF1">
    <property type="entry name" value="ATP-BINDING CASSETTE SUB-FAMILY B MEMBER 10, MITOCHONDRIAL"/>
    <property type="match status" value="1"/>
</dbReference>
<dbReference type="CDD" id="cd18547">
    <property type="entry name" value="ABC_6TM_Tm288_like"/>
    <property type="match status" value="1"/>
</dbReference>
<dbReference type="InterPro" id="IPR027417">
    <property type="entry name" value="P-loop_NTPase"/>
</dbReference>
<keyword evidence="3" id="KW-0547">Nucleotide-binding</keyword>
<reference evidence="11" key="1">
    <citation type="journal article" date="2019" name="Int. J. Syst. Evol. Microbiol.">
        <title>The Global Catalogue of Microorganisms (GCM) 10K type strain sequencing project: providing services to taxonomists for standard genome sequencing and annotation.</title>
        <authorList>
            <consortium name="The Broad Institute Genomics Platform"/>
            <consortium name="The Broad Institute Genome Sequencing Center for Infectious Disease"/>
            <person name="Wu L."/>
            <person name="Ma J."/>
        </authorList>
    </citation>
    <scope>NUCLEOTIDE SEQUENCE [LARGE SCALE GENOMIC DNA]</scope>
    <source>
        <strain evidence="11">CCM 8691</strain>
    </source>
</reference>
<dbReference type="PROSITE" id="PS50929">
    <property type="entry name" value="ABC_TM1F"/>
    <property type="match status" value="1"/>
</dbReference>
<feature type="transmembrane region" description="Helical" evidence="7">
    <location>
        <begin position="151"/>
        <end position="171"/>
    </location>
</feature>
<keyword evidence="6 7" id="KW-0472">Membrane</keyword>
<feature type="transmembrane region" description="Helical" evidence="7">
    <location>
        <begin position="35"/>
        <end position="56"/>
    </location>
</feature>
<dbReference type="InterPro" id="IPR011527">
    <property type="entry name" value="ABC1_TM_dom"/>
</dbReference>
<dbReference type="InterPro" id="IPR039421">
    <property type="entry name" value="Type_1_exporter"/>
</dbReference>
<evidence type="ECO:0000256" key="7">
    <source>
        <dbReference type="SAM" id="Phobius"/>
    </source>
</evidence>
<feature type="transmembrane region" description="Helical" evidence="7">
    <location>
        <begin position="272"/>
        <end position="298"/>
    </location>
</feature>
<sequence>MKYNLNQLSDSKEKQSTYNALKRLLKFISDEQRNLWLALIAILVNSGLLLLGPLLVGHTIDTYIRTKQFHGVLVFGGILLVMYMIAMVTGYTQTKLMGGIGQRMLFTLRNAIFNKLQELPVSFFNQNKAGDLISRVNSDTDKINQFFSQSLMQFVSSIVTMIGAGIFLLSINLELGAAALSPAVIIVLFTVALSPWVKAKNAKSLKSTGGLSAEIQESLNNFKVIIAFNRRNYFRKRFDEANKENYKMAIGAGLANNIFVPVYGLLSSAAQLIVLLFGIYLISIGQFSLGLLVSYISYCTNFYNPLRQLAALWTSFQVAMASWDRISQILLLDTNLQQVEGDKAITSDALLEFKNVHFAYDDSKEILHNINLRFEKGKTYALIGPTGGGKTTTASLISRLYDATKGTVLLNGKDIRSFSAEERTQKIGFILQEPFLFTGSVKDNILYGNSQYKNVSDDELKKIIQDANLDALLAIFDEGLNTQITSGSDSISLGQKQLIAFMRAVLRNPELLILDEATANIDTITEQLLSSILNKLSKETTLVIIAHRLNTIENADEIYFVNEGEVQKAGTLNDALNMLLKGKRVS</sequence>
<evidence type="ECO:0000256" key="1">
    <source>
        <dbReference type="ARBA" id="ARBA00004651"/>
    </source>
</evidence>
<evidence type="ECO:0000259" key="9">
    <source>
        <dbReference type="PROSITE" id="PS50929"/>
    </source>
</evidence>
<keyword evidence="4 10" id="KW-0067">ATP-binding</keyword>
<organism evidence="10 11">
    <name type="scientific">Pedobacter lithocola</name>
    <dbReference type="NCBI Taxonomy" id="1908239"/>
    <lineage>
        <taxon>Bacteria</taxon>
        <taxon>Pseudomonadati</taxon>
        <taxon>Bacteroidota</taxon>
        <taxon>Sphingobacteriia</taxon>
        <taxon>Sphingobacteriales</taxon>
        <taxon>Sphingobacteriaceae</taxon>
        <taxon>Pedobacter</taxon>
    </lineage>
</organism>
<feature type="transmembrane region" description="Helical" evidence="7">
    <location>
        <begin position="68"/>
        <end position="88"/>
    </location>
</feature>
<evidence type="ECO:0000256" key="6">
    <source>
        <dbReference type="ARBA" id="ARBA00023136"/>
    </source>
</evidence>